<evidence type="ECO:0000313" key="3">
    <source>
        <dbReference type="Proteomes" id="UP000712600"/>
    </source>
</evidence>
<gene>
    <name evidence="2" type="ORF">F2Q69_00005908</name>
</gene>
<feature type="compositionally biased region" description="Acidic residues" evidence="1">
    <location>
        <begin position="96"/>
        <end position="108"/>
    </location>
</feature>
<reference evidence="2" key="1">
    <citation type="submission" date="2019-12" db="EMBL/GenBank/DDBJ databases">
        <title>Genome sequencing and annotation of Brassica cretica.</title>
        <authorList>
            <person name="Studholme D.J."/>
            <person name="Sarris P."/>
        </authorList>
    </citation>
    <scope>NUCLEOTIDE SEQUENCE</scope>
    <source>
        <strain evidence="2">PFS-109/04</strain>
        <tissue evidence="2">Leaf</tissue>
    </source>
</reference>
<feature type="region of interest" description="Disordered" evidence="1">
    <location>
        <begin position="55"/>
        <end position="118"/>
    </location>
</feature>
<dbReference type="AlphaFoldDB" id="A0A8S9NQ99"/>
<dbReference type="Proteomes" id="UP000712600">
    <property type="component" value="Unassembled WGS sequence"/>
</dbReference>
<evidence type="ECO:0000256" key="1">
    <source>
        <dbReference type="SAM" id="MobiDB-lite"/>
    </source>
</evidence>
<name>A0A8S9NQ99_BRACR</name>
<comment type="caution">
    <text evidence="2">The sequence shown here is derived from an EMBL/GenBank/DDBJ whole genome shotgun (WGS) entry which is preliminary data.</text>
</comment>
<evidence type="ECO:0000313" key="2">
    <source>
        <dbReference type="EMBL" id="KAF3505906.1"/>
    </source>
</evidence>
<feature type="compositionally biased region" description="Basic and acidic residues" evidence="1">
    <location>
        <begin position="55"/>
        <end position="89"/>
    </location>
</feature>
<dbReference type="EMBL" id="QGKX02001521">
    <property type="protein sequence ID" value="KAF3505906.1"/>
    <property type="molecule type" value="Genomic_DNA"/>
</dbReference>
<sequence length="151" mass="17340">MVYVERGRRVDSIDGPCFAEIKESLDSLHYVLDEQNQFGIYQIDDDVLSDLEQQKIGESRSRPILRDNPDPGSEPSREKVRSNTGKSEEATINLDEKEEESEEDEEIDRQEGNNVDRTTTTYAQMIPWKKCLDLLERKCSAITAGLMNMHD</sequence>
<organism evidence="2 3">
    <name type="scientific">Brassica cretica</name>
    <name type="common">Mustard</name>
    <dbReference type="NCBI Taxonomy" id="69181"/>
    <lineage>
        <taxon>Eukaryota</taxon>
        <taxon>Viridiplantae</taxon>
        <taxon>Streptophyta</taxon>
        <taxon>Embryophyta</taxon>
        <taxon>Tracheophyta</taxon>
        <taxon>Spermatophyta</taxon>
        <taxon>Magnoliopsida</taxon>
        <taxon>eudicotyledons</taxon>
        <taxon>Gunneridae</taxon>
        <taxon>Pentapetalae</taxon>
        <taxon>rosids</taxon>
        <taxon>malvids</taxon>
        <taxon>Brassicales</taxon>
        <taxon>Brassicaceae</taxon>
        <taxon>Brassiceae</taxon>
        <taxon>Brassica</taxon>
    </lineage>
</organism>
<protein>
    <submittedName>
        <fullName evidence="2">Uncharacterized protein</fullName>
    </submittedName>
</protein>
<accession>A0A8S9NQ99</accession>
<proteinExistence type="predicted"/>